<dbReference type="Pfam" id="PF00589">
    <property type="entry name" value="Phage_integrase"/>
    <property type="match status" value="1"/>
</dbReference>
<comment type="caution">
    <text evidence="12">The sequence shown here is derived from an EMBL/GenBank/DDBJ whole genome shotgun (WGS) entry which is preliminary data.</text>
</comment>
<evidence type="ECO:0000256" key="7">
    <source>
        <dbReference type="ARBA" id="ARBA00023172"/>
    </source>
</evidence>
<dbReference type="GO" id="GO:0005737">
    <property type="term" value="C:cytoplasm"/>
    <property type="evidence" value="ECO:0007669"/>
    <property type="project" value="UniProtKB-SubCell"/>
</dbReference>
<evidence type="ECO:0000256" key="3">
    <source>
        <dbReference type="ARBA" id="ARBA00022618"/>
    </source>
</evidence>
<dbReference type="AlphaFoldDB" id="A0A645A4P4"/>
<evidence type="ECO:0000259" key="11">
    <source>
        <dbReference type="PROSITE" id="PS51900"/>
    </source>
</evidence>
<dbReference type="EMBL" id="VSSQ01011024">
    <property type="protein sequence ID" value="MPM45813.1"/>
    <property type="molecule type" value="Genomic_DNA"/>
</dbReference>
<dbReference type="HAMAP" id="MF_01808">
    <property type="entry name" value="Recomb_XerC_XerD"/>
    <property type="match status" value="1"/>
</dbReference>
<keyword evidence="5" id="KW-0229">DNA integration</keyword>
<evidence type="ECO:0000256" key="2">
    <source>
        <dbReference type="ARBA" id="ARBA00022490"/>
    </source>
</evidence>
<dbReference type="PROSITE" id="PS51898">
    <property type="entry name" value="TYR_RECOMBINASE"/>
    <property type="match status" value="1"/>
</dbReference>
<evidence type="ECO:0000256" key="1">
    <source>
        <dbReference type="ARBA" id="ARBA00004496"/>
    </source>
</evidence>
<dbReference type="GO" id="GO:0007059">
    <property type="term" value="P:chromosome segregation"/>
    <property type="evidence" value="ECO:0007669"/>
    <property type="project" value="UniProtKB-KW"/>
</dbReference>
<sequence>MLVIRISGPFVSISNAILSETLRVFSTTSSADSRVVCAELILTTFIPSLYKLSINSTLQFLSETVQMILVFFSVIILLILYKSNSFYLKKGFGNILVNDFSVYLKLERSMSENTISAYCSDVMLLDGYMVSDQNSSGVFVLEKATPEILEAFLSRLHSKNLSKRSQARIISSLRSFFQYLEMEGKTTSNPAELLDIPRLKPYLPVVLSVEEVERIISSVDLSQPLGHRNRAMFEVLYSCGLRASELISLKISDLFLNEGFVRVTGKGSKQRLVPIGQPAAQSVIFYLGSRSKGPVNAKHGDTLFLSRRGSRLTRGMLFLIVKKQSTIAGIDKDISPHTFRHSFATHLVENGADLRAVQEMLGHESILTTEIYTHVNSSKWRESILKCHPRFK</sequence>
<dbReference type="GO" id="GO:0015074">
    <property type="term" value="P:DNA integration"/>
    <property type="evidence" value="ECO:0007669"/>
    <property type="project" value="UniProtKB-KW"/>
</dbReference>
<dbReference type="InterPro" id="IPR044068">
    <property type="entry name" value="CB"/>
</dbReference>
<keyword evidence="2" id="KW-0963">Cytoplasm</keyword>
<evidence type="ECO:0000256" key="9">
    <source>
        <dbReference type="SAM" id="Phobius"/>
    </source>
</evidence>
<dbReference type="NCBIfam" id="NF001399">
    <property type="entry name" value="PRK00283.1"/>
    <property type="match status" value="1"/>
</dbReference>
<dbReference type="PROSITE" id="PS51900">
    <property type="entry name" value="CB"/>
    <property type="match status" value="1"/>
</dbReference>
<evidence type="ECO:0000256" key="5">
    <source>
        <dbReference type="ARBA" id="ARBA00022908"/>
    </source>
</evidence>
<dbReference type="InterPro" id="IPR023009">
    <property type="entry name" value="Tyrosine_recombinase_XerC/XerD"/>
</dbReference>
<keyword evidence="7" id="KW-0233">DNA recombination</keyword>
<dbReference type="SUPFAM" id="SSF47823">
    <property type="entry name" value="lambda integrase-like, N-terminal domain"/>
    <property type="match status" value="1"/>
</dbReference>
<organism evidence="12">
    <name type="scientific">bioreactor metagenome</name>
    <dbReference type="NCBI Taxonomy" id="1076179"/>
    <lineage>
        <taxon>unclassified sequences</taxon>
        <taxon>metagenomes</taxon>
        <taxon>ecological metagenomes</taxon>
    </lineage>
</organism>
<keyword evidence="9" id="KW-0472">Membrane</keyword>
<keyword evidence="6" id="KW-0238">DNA-binding</keyword>
<dbReference type="SUPFAM" id="SSF56349">
    <property type="entry name" value="DNA breaking-rejoining enzymes"/>
    <property type="match status" value="1"/>
</dbReference>
<dbReference type="Gene3D" id="1.10.443.10">
    <property type="entry name" value="Intergrase catalytic core"/>
    <property type="match status" value="1"/>
</dbReference>
<feature type="transmembrane region" description="Helical" evidence="9">
    <location>
        <begin position="60"/>
        <end position="81"/>
    </location>
</feature>
<evidence type="ECO:0000256" key="8">
    <source>
        <dbReference type="ARBA" id="ARBA00023306"/>
    </source>
</evidence>
<feature type="domain" description="Tyr recombinase" evidence="10">
    <location>
        <begin position="202"/>
        <end position="385"/>
    </location>
</feature>
<reference evidence="12" key="1">
    <citation type="submission" date="2019-08" db="EMBL/GenBank/DDBJ databases">
        <authorList>
            <person name="Kucharzyk K."/>
            <person name="Murdoch R.W."/>
            <person name="Higgins S."/>
            <person name="Loffler F."/>
        </authorList>
    </citation>
    <scope>NUCLEOTIDE SEQUENCE</scope>
</reference>
<dbReference type="InterPro" id="IPR013762">
    <property type="entry name" value="Integrase-like_cat_sf"/>
</dbReference>
<dbReference type="InterPro" id="IPR010998">
    <property type="entry name" value="Integrase_recombinase_N"/>
</dbReference>
<dbReference type="PANTHER" id="PTHR30349:SF81">
    <property type="entry name" value="TYROSINE RECOMBINASE XERC"/>
    <property type="match status" value="1"/>
</dbReference>
<dbReference type="InterPro" id="IPR004107">
    <property type="entry name" value="Integrase_SAM-like_N"/>
</dbReference>
<dbReference type="Gene3D" id="1.10.150.130">
    <property type="match status" value="1"/>
</dbReference>
<dbReference type="CDD" id="cd00798">
    <property type="entry name" value="INT_XerDC_C"/>
    <property type="match status" value="1"/>
</dbReference>
<dbReference type="Pfam" id="PF02899">
    <property type="entry name" value="Phage_int_SAM_1"/>
    <property type="match status" value="1"/>
</dbReference>
<keyword evidence="8" id="KW-0131">Cell cycle</keyword>
<dbReference type="PANTHER" id="PTHR30349">
    <property type="entry name" value="PHAGE INTEGRASE-RELATED"/>
    <property type="match status" value="1"/>
</dbReference>
<dbReference type="GO" id="GO:0006310">
    <property type="term" value="P:DNA recombination"/>
    <property type="evidence" value="ECO:0007669"/>
    <property type="project" value="UniProtKB-KW"/>
</dbReference>
<feature type="domain" description="Core-binding (CB)" evidence="11">
    <location>
        <begin position="91"/>
        <end position="181"/>
    </location>
</feature>
<evidence type="ECO:0000313" key="12">
    <source>
        <dbReference type="EMBL" id="MPM45813.1"/>
    </source>
</evidence>
<keyword evidence="9" id="KW-0812">Transmembrane</keyword>
<evidence type="ECO:0000256" key="6">
    <source>
        <dbReference type="ARBA" id="ARBA00023125"/>
    </source>
</evidence>
<name>A0A645A4P4_9ZZZZ</name>
<keyword evidence="4" id="KW-0159">Chromosome partition</keyword>
<dbReference type="InterPro" id="IPR011010">
    <property type="entry name" value="DNA_brk_join_enz"/>
</dbReference>
<protein>
    <submittedName>
        <fullName evidence="12">Tyrosine recombinase XerD</fullName>
    </submittedName>
</protein>
<dbReference type="GO" id="GO:0051301">
    <property type="term" value="P:cell division"/>
    <property type="evidence" value="ECO:0007669"/>
    <property type="project" value="UniProtKB-KW"/>
</dbReference>
<keyword evidence="9" id="KW-1133">Transmembrane helix</keyword>
<dbReference type="GO" id="GO:0003677">
    <property type="term" value="F:DNA binding"/>
    <property type="evidence" value="ECO:0007669"/>
    <property type="project" value="UniProtKB-KW"/>
</dbReference>
<evidence type="ECO:0000256" key="4">
    <source>
        <dbReference type="ARBA" id="ARBA00022829"/>
    </source>
</evidence>
<comment type="subcellular location">
    <subcellularLocation>
        <location evidence="1">Cytoplasm</location>
    </subcellularLocation>
</comment>
<keyword evidence="3" id="KW-0132">Cell division</keyword>
<proteinExistence type="inferred from homology"/>
<dbReference type="InterPro" id="IPR050090">
    <property type="entry name" value="Tyrosine_recombinase_XerCD"/>
</dbReference>
<accession>A0A645A4P4</accession>
<gene>
    <name evidence="12" type="primary">xerD_59</name>
    <name evidence="12" type="ORF">SDC9_92505</name>
</gene>
<evidence type="ECO:0000259" key="10">
    <source>
        <dbReference type="PROSITE" id="PS51898"/>
    </source>
</evidence>
<dbReference type="InterPro" id="IPR002104">
    <property type="entry name" value="Integrase_catalytic"/>
</dbReference>